<feature type="domain" description="Ubiquitin-like" evidence="9">
    <location>
        <begin position="4"/>
        <end position="86"/>
    </location>
</feature>
<dbReference type="CDD" id="cd17039">
    <property type="entry name" value="Ubl_ubiquitin_like"/>
    <property type="match status" value="1"/>
</dbReference>
<dbReference type="Gene3D" id="1.20.120.1750">
    <property type="match status" value="1"/>
</dbReference>
<comment type="pathway">
    <text evidence="1">Protein modification; protein ubiquitination.</text>
</comment>
<dbReference type="GO" id="GO:0008270">
    <property type="term" value="F:zinc ion binding"/>
    <property type="evidence" value="ECO:0007669"/>
    <property type="project" value="UniProtKB-KW"/>
</dbReference>
<evidence type="ECO:0008006" key="13">
    <source>
        <dbReference type="Google" id="ProtNLM"/>
    </source>
</evidence>
<evidence type="ECO:0000313" key="12">
    <source>
        <dbReference type="Proteomes" id="UP000828390"/>
    </source>
</evidence>
<keyword evidence="7" id="KW-0833">Ubl conjugation pathway</keyword>
<dbReference type="PROSITE" id="PS50053">
    <property type="entry name" value="UBIQUITIN_2"/>
    <property type="match status" value="1"/>
</dbReference>
<keyword evidence="4" id="KW-0479">Metal-binding</keyword>
<evidence type="ECO:0000259" key="10">
    <source>
        <dbReference type="PROSITE" id="PS51873"/>
    </source>
</evidence>
<evidence type="ECO:0000256" key="8">
    <source>
        <dbReference type="ARBA" id="ARBA00022833"/>
    </source>
</evidence>
<dbReference type="Proteomes" id="UP000828390">
    <property type="component" value="Unassembled WGS sequence"/>
</dbReference>
<accession>A0A9D4C5S1</accession>
<evidence type="ECO:0000259" key="9">
    <source>
        <dbReference type="PROSITE" id="PS50053"/>
    </source>
</evidence>
<dbReference type="PROSITE" id="PS51873">
    <property type="entry name" value="TRIAD"/>
    <property type="match status" value="1"/>
</dbReference>
<protein>
    <recommendedName>
        <fullName evidence="13">RBR-type E3 ubiquitin transferase</fullName>
    </recommendedName>
</protein>
<evidence type="ECO:0000256" key="5">
    <source>
        <dbReference type="ARBA" id="ARBA00022737"/>
    </source>
</evidence>
<keyword evidence="3" id="KW-0808">Transferase</keyword>
<reference evidence="11" key="1">
    <citation type="journal article" date="2019" name="bioRxiv">
        <title>The Genome of the Zebra Mussel, Dreissena polymorpha: A Resource for Invasive Species Research.</title>
        <authorList>
            <person name="McCartney M.A."/>
            <person name="Auch B."/>
            <person name="Kono T."/>
            <person name="Mallez S."/>
            <person name="Zhang Y."/>
            <person name="Obille A."/>
            <person name="Becker A."/>
            <person name="Abrahante J.E."/>
            <person name="Garbe J."/>
            <person name="Badalamenti J.P."/>
            <person name="Herman A."/>
            <person name="Mangelson H."/>
            <person name="Liachko I."/>
            <person name="Sullivan S."/>
            <person name="Sone E.D."/>
            <person name="Koren S."/>
            <person name="Silverstein K.A.T."/>
            <person name="Beckman K.B."/>
            <person name="Gohl D.M."/>
        </authorList>
    </citation>
    <scope>NUCLEOTIDE SEQUENCE</scope>
    <source>
        <strain evidence="11">Duluth1</strain>
        <tissue evidence="11">Whole animal</tissue>
    </source>
</reference>
<proteinExistence type="predicted"/>
<evidence type="ECO:0000256" key="7">
    <source>
        <dbReference type="ARBA" id="ARBA00022786"/>
    </source>
</evidence>
<evidence type="ECO:0000313" key="11">
    <source>
        <dbReference type="EMBL" id="KAH3717585.1"/>
    </source>
</evidence>
<evidence type="ECO:0000256" key="4">
    <source>
        <dbReference type="ARBA" id="ARBA00022723"/>
    </source>
</evidence>
<evidence type="ECO:0000256" key="1">
    <source>
        <dbReference type="ARBA" id="ARBA00004906"/>
    </source>
</evidence>
<feature type="domain" description="RING-type" evidence="10">
    <location>
        <begin position="96"/>
        <end position="332"/>
    </location>
</feature>
<dbReference type="EMBL" id="JAIWYP010000013">
    <property type="protein sequence ID" value="KAH3717585.1"/>
    <property type="molecule type" value="Genomic_DNA"/>
</dbReference>
<dbReference type="AlphaFoldDB" id="A0A9D4C5S1"/>
<keyword evidence="12" id="KW-1185">Reference proteome</keyword>
<reference evidence="11" key="2">
    <citation type="submission" date="2020-11" db="EMBL/GenBank/DDBJ databases">
        <authorList>
            <person name="McCartney M.A."/>
            <person name="Auch B."/>
            <person name="Kono T."/>
            <person name="Mallez S."/>
            <person name="Becker A."/>
            <person name="Gohl D.M."/>
            <person name="Silverstein K.A.T."/>
            <person name="Koren S."/>
            <person name="Bechman K.B."/>
            <person name="Herman A."/>
            <person name="Abrahante J.E."/>
            <person name="Garbe J."/>
        </authorList>
    </citation>
    <scope>NUCLEOTIDE SEQUENCE</scope>
    <source>
        <strain evidence="11">Duluth1</strain>
        <tissue evidence="11">Whole animal</tissue>
    </source>
</reference>
<name>A0A9D4C5S1_DREPO</name>
<keyword evidence="6" id="KW-0863">Zinc-finger</keyword>
<dbReference type="Pfam" id="PF00240">
    <property type="entry name" value="ubiquitin"/>
    <property type="match status" value="1"/>
</dbReference>
<sequence length="340" mass="38269">MPDINIIAKGVNNENKTVTIPAEATIKELKKRVREAFRLPEEDDIRLLYTSKELCEQDPDGEEQYLKDYDLRNNATILIVIRVHGGSAAKVYGSDMVLATEPDYVTMDDSAGGQRAKMPCGHVVSPESLTDFCKSKLAAGGFEFRCEYKGSTRDTFCNVQWDFPTVKRMALLTDTEITFFETKIADNYRKAWGIKECPKCKSFCQRHRNTDQRVKCPVCSRKDGKTYEFCWFCLNEWRSSGTNQCGNTQLGCTGQDARLNLLKTCGTKDVIGVTCPKIRACPKCGVFIEHIDKCKHIACPCGTKFCFICLKKADDQGRYQCGAAYSKCEVSPFQTEISTL</sequence>
<comment type="caution">
    <text evidence="11">The sequence shown here is derived from an EMBL/GenBank/DDBJ whole genome shotgun (WGS) entry which is preliminary data.</text>
</comment>
<dbReference type="CDD" id="cd20336">
    <property type="entry name" value="Rcat_RBR"/>
    <property type="match status" value="1"/>
</dbReference>
<dbReference type="SUPFAM" id="SSF57850">
    <property type="entry name" value="RING/U-box"/>
    <property type="match status" value="2"/>
</dbReference>
<dbReference type="SMART" id="SM00213">
    <property type="entry name" value="UBQ"/>
    <property type="match status" value="1"/>
</dbReference>
<gene>
    <name evidence="11" type="ORF">DPMN_060378</name>
</gene>
<evidence type="ECO:0000256" key="3">
    <source>
        <dbReference type="ARBA" id="ARBA00022679"/>
    </source>
</evidence>
<dbReference type="OrthoDB" id="419317at2759"/>
<keyword evidence="2" id="KW-0597">Phosphoprotein</keyword>
<dbReference type="GO" id="GO:0009893">
    <property type="term" value="P:positive regulation of metabolic process"/>
    <property type="evidence" value="ECO:0007669"/>
    <property type="project" value="UniProtKB-ARBA"/>
</dbReference>
<dbReference type="InterPro" id="IPR000626">
    <property type="entry name" value="Ubiquitin-like_dom"/>
</dbReference>
<organism evidence="11 12">
    <name type="scientific">Dreissena polymorpha</name>
    <name type="common">Zebra mussel</name>
    <name type="synonym">Mytilus polymorpha</name>
    <dbReference type="NCBI Taxonomy" id="45954"/>
    <lineage>
        <taxon>Eukaryota</taxon>
        <taxon>Metazoa</taxon>
        <taxon>Spiralia</taxon>
        <taxon>Lophotrochozoa</taxon>
        <taxon>Mollusca</taxon>
        <taxon>Bivalvia</taxon>
        <taxon>Autobranchia</taxon>
        <taxon>Heteroconchia</taxon>
        <taxon>Euheterodonta</taxon>
        <taxon>Imparidentia</taxon>
        <taxon>Neoheterodontei</taxon>
        <taxon>Myida</taxon>
        <taxon>Dreissenoidea</taxon>
        <taxon>Dreissenidae</taxon>
        <taxon>Dreissena</taxon>
    </lineage>
</organism>
<evidence type="ECO:0000256" key="6">
    <source>
        <dbReference type="ARBA" id="ARBA00022771"/>
    </source>
</evidence>
<dbReference type="Gene3D" id="3.10.20.90">
    <property type="entry name" value="Phosphatidylinositol 3-kinase Catalytic Subunit, Chain A, domain 1"/>
    <property type="match status" value="1"/>
</dbReference>
<dbReference type="InterPro" id="IPR029071">
    <property type="entry name" value="Ubiquitin-like_domsf"/>
</dbReference>
<dbReference type="SUPFAM" id="SSF54236">
    <property type="entry name" value="Ubiquitin-like"/>
    <property type="match status" value="1"/>
</dbReference>
<evidence type="ECO:0000256" key="2">
    <source>
        <dbReference type="ARBA" id="ARBA00022553"/>
    </source>
</evidence>
<keyword evidence="8" id="KW-0862">Zinc</keyword>
<dbReference type="GO" id="GO:0016740">
    <property type="term" value="F:transferase activity"/>
    <property type="evidence" value="ECO:0007669"/>
    <property type="project" value="UniProtKB-KW"/>
</dbReference>
<keyword evidence="5" id="KW-0677">Repeat</keyword>
<dbReference type="InterPro" id="IPR044066">
    <property type="entry name" value="TRIAD_supradom"/>
</dbReference>